<dbReference type="InterPro" id="IPR040758">
    <property type="entry name" value="PrmC_N"/>
</dbReference>
<dbReference type="PANTHER" id="PTHR18895">
    <property type="entry name" value="HEMK METHYLTRANSFERASE"/>
    <property type="match status" value="1"/>
</dbReference>
<comment type="caution">
    <text evidence="4">Lacks conserved residue(s) required for the propagation of feature annotation.</text>
</comment>
<feature type="binding site" evidence="4">
    <location>
        <position position="223"/>
    </location>
    <ligand>
        <name>S-adenosyl-L-methionine</name>
        <dbReference type="ChEBI" id="CHEBI:59789"/>
    </ligand>
</feature>
<comment type="catalytic activity">
    <reaction evidence="4">
        <text>L-glutaminyl-[peptide chain release factor] + S-adenosyl-L-methionine = N(5)-methyl-L-glutaminyl-[peptide chain release factor] + S-adenosyl-L-homocysteine + H(+)</text>
        <dbReference type="Rhea" id="RHEA:42896"/>
        <dbReference type="Rhea" id="RHEA-COMP:10271"/>
        <dbReference type="Rhea" id="RHEA-COMP:10272"/>
        <dbReference type="ChEBI" id="CHEBI:15378"/>
        <dbReference type="ChEBI" id="CHEBI:30011"/>
        <dbReference type="ChEBI" id="CHEBI:57856"/>
        <dbReference type="ChEBI" id="CHEBI:59789"/>
        <dbReference type="ChEBI" id="CHEBI:61891"/>
        <dbReference type="EC" id="2.1.1.297"/>
    </reaction>
</comment>
<dbReference type="AlphaFoldDB" id="A0A6I0EW38"/>
<dbReference type="InterPro" id="IPR000241">
    <property type="entry name" value="RlmKL-like_Mtase"/>
</dbReference>
<dbReference type="CDD" id="cd02440">
    <property type="entry name" value="AdoMet_MTases"/>
    <property type="match status" value="1"/>
</dbReference>
<dbReference type="GO" id="GO:0032259">
    <property type="term" value="P:methylation"/>
    <property type="evidence" value="ECO:0007669"/>
    <property type="project" value="UniProtKB-KW"/>
</dbReference>
<evidence type="ECO:0000313" key="9">
    <source>
        <dbReference type="Proteomes" id="UP000468766"/>
    </source>
</evidence>
<comment type="function">
    <text evidence="4">Methylates the class 1 translation termination release factors RF1/PrfA and RF2/PrfB on the glutamine residue of the universally conserved GGQ motif.</text>
</comment>
<evidence type="ECO:0000256" key="4">
    <source>
        <dbReference type="HAMAP-Rule" id="MF_02126"/>
    </source>
</evidence>
<dbReference type="EC" id="2.1.1.297" evidence="4"/>
<keyword evidence="1 4" id="KW-0489">Methyltransferase</keyword>
<evidence type="ECO:0000259" key="7">
    <source>
        <dbReference type="Pfam" id="PF17827"/>
    </source>
</evidence>
<dbReference type="InterPro" id="IPR050320">
    <property type="entry name" value="N5-glutamine_MTase"/>
</dbReference>
<reference evidence="8 9" key="1">
    <citation type="submission" date="2019-10" db="EMBL/GenBank/DDBJ databases">
        <title>Whole-genome sequence of the extremophile Heliorestis acidaminivorans DSM 24790.</title>
        <authorList>
            <person name="Kyndt J.A."/>
            <person name="Meyer T.E."/>
        </authorList>
    </citation>
    <scope>NUCLEOTIDE SEQUENCE [LARGE SCALE GENOMIC DNA]</scope>
    <source>
        <strain evidence="8 9">DSM 24790</strain>
    </source>
</reference>
<dbReference type="Proteomes" id="UP000468766">
    <property type="component" value="Unassembled WGS sequence"/>
</dbReference>
<dbReference type="OrthoDB" id="9784805at2"/>
<dbReference type="Pfam" id="PF01170">
    <property type="entry name" value="UPF0020"/>
    <property type="match status" value="1"/>
</dbReference>
<dbReference type="InterPro" id="IPR029063">
    <property type="entry name" value="SAM-dependent_MTases_sf"/>
</dbReference>
<accession>A0A6I0EW38</accession>
<dbReference type="Pfam" id="PF17827">
    <property type="entry name" value="PrmC_N"/>
    <property type="match status" value="1"/>
</dbReference>
<dbReference type="NCBIfam" id="TIGR00536">
    <property type="entry name" value="hemK_fam"/>
    <property type="match status" value="1"/>
</dbReference>
<evidence type="ECO:0000256" key="1">
    <source>
        <dbReference type="ARBA" id="ARBA00022603"/>
    </source>
</evidence>
<evidence type="ECO:0000256" key="2">
    <source>
        <dbReference type="ARBA" id="ARBA00022679"/>
    </source>
</evidence>
<keyword evidence="9" id="KW-1185">Reference proteome</keyword>
<feature type="region of interest" description="Disordered" evidence="5">
    <location>
        <begin position="148"/>
        <end position="169"/>
    </location>
</feature>
<protein>
    <recommendedName>
        <fullName evidence="4">Release factor glutamine methyltransferase</fullName>
        <shortName evidence="4">RF MTase</shortName>
        <ecNumber evidence="4">2.1.1.297</ecNumber>
    </recommendedName>
    <alternativeName>
        <fullName evidence="4">N5-glutamine methyltransferase PrmC</fullName>
    </alternativeName>
    <alternativeName>
        <fullName evidence="4">Protein-(glutamine-N5) MTase PrmC</fullName>
    </alternativeName>
    <alternativeName>
        <fullName evidence="4">Protein-glutamine N-methyltransferase PrmC</fullName>
    </alternativeName>
</protein>
<keyword evidence="3 4" id="KW-0949">S-adenosyl-L-methionine</keyword>
<evidence type="ECO:0000256" key="5">
    <source>
        <dbReference type="SAM" id="MobiDB-lite"/>
    </source>
</evidence>
<dbReference type="SUPFAM" id="SSF53335">
    <property type="entry name" value="S-adenosyl-L-methionine-dependent methyltransferases"/>
    <property type="match status" value="1"/>
</dbReference>
<evidence type="ECO:0000256" key="3">
    <source>
        <dbReference type="ARBA" id="ARBA00022691"/>
    </source>
</evidence>
<name>A0A6I0EW38_9FIRM</name>
<dbReference type="InterPro" id="IPR019874">
    <property type="entry name" value="RF_methyltr_PrmC"/>
</dbReference>
<dbReference type="RefSeq" id="WP_151618830.1">
    <property type="nucleotide sequence ID" value="NZ_WBXO01000002.1"/>
</dbReference>
<organism evidence="8 9">
    <name type="scientific">Heliorestis acidaminivorans</name>
    <dbReference type="NCBI Taxonomy" id="553427"/>
    <lineage>
        <taxon>Bacteria</taxon>
        <taxon>Bacillati</taxon>
        <taxon>Bacillota</taxon>
        <taxon>Clostridia</taxon>
        <taxon>Eubacteriales</taxon>
        <taxon>Heliobacteriaceae</taxon>
        <taxon>Heliorestis</taxon>
    </lineage>
</organism>
<dbReference type="Gene3D" id="1.10.8.10">
    <property type="entry name" value="DNA helicase RuvA subunit, C-terminal domain"/>
    <property type="match status" value="1"/>
</dbReference>
<gene>
    <name evidence="4 8" type="primary">prmC</name>
    <name evidence="8" type="ORF">F9B85_04175</name>
</gene>
<dbReference type="EMBL" id="WBXO01000002">
    <property type="protein sequence ID" value="KAB2953819.1"/>
    <property type="molecule type" value="Genomic_DNA"/>
</dbReference>
<dbReference type="GO" id="GO:0102559">
    <property type="term" value="F:peptide chain release factor N(5)-glutamine methyltransferase activity"/>
    <property type="evidence" value="ECO:0007669"/>
    <property type="project" value="UniProtKB-EC"/>
</dbReference>
<evidence type="ECO:0000259" key="6">
    <source>
        <dbReference type="Pfam" id="PF01170"/>
    </source>
</evidence>
<feature type="binding site" evidence="4">
    <location>
        <position position="174"/>
    </location>
    <ligand>
        <name>S-adenosyl-L-methionine</name>
        <dbReference type="ChEBI" id="CHEBI:59789"/>
    </ligand>
</feature>
<sequence>MENNKSATVGEKLQAAAFSFTQKGIESARLEAELLLADLLKTNRTGLLARLRDPFPEEKEQAWQDYIQKRQAGWPLQYITGKQEFCDHTFQVTPAVLIPRPETEELVQIVLKYLQKSQKNFKVIDVGTGSGAIIVSIALAMKKSVKEKERARESQNESQNESQSQSHSAYHAIDISPEALAVAQENAKNLGLQDTIEFTQGDLLEPFLAKKSLNHKFNVIVSNPPYIESEIIGTLQKEVAHHEPHRALDGGIDGLDLYRRLIPQGAQLLHPEGLMALEIGYNQGQAIKKLLQQSGFTNIQIHQDYQNHDRIVTALQPQNC</sequence>
<evidence type="ECO:0000313" key="8">
    <source>
        <dbReference type="EMBL" id="KAB2953819.1"/>
    </source>
</evidence>
<comment type="caution">
    <text evidence="8">The sequence shown here is derived from an EMBL/GenBank/DDBJ whole genome shotgun (WGS) entry which is preliminary data.</text>
</comment>
<feature type="binding site" evidence="4">
    <location>
        <begin position="127"/>
        <end position="131"/>
    </location>
    <ligand>
        <name>S-adenosyl-L-methionine</name>
        <dbReference type="ChEBI" id="CHEBI:59789"/>
    </ligand>
</feature>
<comment type="similarity">
    <text evidence="4">Belongs to the protein N5-glutamine methyltransferase family. PrmC subfamily.</text>
</comment>
<dbReference type="NCBIfam" id="TIGR03534">
    <property type="entry name" value="RF_mod_PrmC"/>
    <property type="match status" value="1"/>
</dbReference>
<feature type="domain" description="Ribosomal RNA large subunit methyltransferase K/L-like methyltransferase" evidence="6">
    <location>
        <begin position="128"/>
        <end position="228"/>
    </location>
</feature>
<feature type="domain" description="Release factor glutamine methyltransferase N-terminal" evidence="7">
    <location>
        <begin position="13"/>
        <end position="81"/>
    </location>
</feature>
<feature type="compositionally biased region" description="Low complexity" evidence="5">
    <location>
        <begin position="156"/>
        <end position="166"/>
    </location>
</feature>
<dbReference type="PANTHER" id="PTHR18895:SF74">
    <property type="entry name" value="MTRF1L RELEASE FACTOR GLUTAMINE METHYLTRANSFERASE"/>
    <property type="match status" value="1"/>
</dbReference>
<dbReference type="Gene3D" id="3.40.50.150">
    <property type="entry name" value="Vaccinia Virus protein VP39"/>
    <property type="match status" value="1"/>
</dbReference>
<keyword evidence="2 4" id="KW-0808">Transferase</keyword>
<dbReference type="HAMAP" id="MF_02126">
    <property type="entry name" value="RF_methyltr_PrmC"/>
    <property type="match status" value="1"/>
</dbReference>
<dbReference type="PROSITE" id="PS00092">
    <property type="entry name" value="N6_MTASE"/>
    <property type="match status" value="1"/>
</dbReference>
<dbReference type="InterPro" id="IPR002052">
    <property type="entry name" value="DNA_methylase_N6_adenine_CS"/>
</dbReference>
<proteinExistence type="inferred from homology"/>
<feature type="binding site" evidence="4">
    <location>
        <begin position="223"/>
        <end position="226"/>
    </location>
    <ligand>
        <name>substrate</name>
    </ligand>
</feature>
<dbReference type="InterPro" id="IPR004556">
    <property type="entry name" value="HemK-like"/>
</dbReference>
<dbReference type="GO" id="GO:0003676">
    <property type="term" value="F:nucleic acid binding"/>
    <property type="evidence" value="ECO:0007669"/>
    <property type="project" value="InterPro"/>
</dbReference>